<dbReference type="GeneID" id="17269483"/>
<dbReference type="EnsemblProtists" id="EOD23937">
    <property type="protein sequence ID" value="EOD23937"/>
    <property type="gene ID" value="EMIHUDRAFT_206935"/>
</dbReference>
<dbReference type="KEGG" id="ehx:EMIHUDRAFT_206935"/>
<organism evidence="1 2">
    <name type="scientific">Emiliania huxleyi (strain CCMP1516)</name>
    <dbReference type="NCBI Taxonomy" id="280463"/>
    <lineage>
        <taxon>Eukaryota</taxon>
        <taxon>Haptista</taxon>
        <taxon>Haptophyta</taxon>
        <taxon>Prymnesiophyceae</taxon>
        <taxon>Isochrysidales</taxon>
        <taxon>Noelaerhabdaceae</taxon>
        <taxon>Emiliania</taxon>
    </lineage>
</organism>
<name>A0A0D3JKA2_EMIH1</name>
<evidence type="ECO:0000313" key="1">
    <source>
        <dbReference type="EnsemblProtists" id="EOD23937"/>
    </source>
</evidence>
<evidence type="ECO:0000313" key="2">
    <source>
        <dbReference type="Proteomes" id="UP000013827"/>
    </source>
</evidence>
<reference evidence="2" key="1">
    <citation type="journal article" date="2013" name="Nature">
        <title>Pan genome of the phytoplankton Emiliania underpins its global distribution.</title>
        <authorList>
            <person name="Read B.A."/>
            <person name="Kegel J."/>
            <person name="Klute M.J."/>
            <person name="Kuo A."/>
            <person name="Lefebvre S.C."/>
            <person name="Maumus F."/>
            <person name="Mayer C."/>
            <person name="Miller J."/>
            <person name="Monier A."/>
            <person name="Salamov A."/>
            <person name="Young J."/>
            <person name="Aguilar M."/>
            <person name="Claverie J.M."/>
            <person name="Frickenhaus S."/>
            <person name="Gonzalez K."/>
            <person name="Herman E.K."/>
            <person name="Lin Y.C."/>
            <person name="Napier J."/>
            <person name="Ogata H."/>
            <person name="Sarno A.F."/>
            <person name="Shmutz J."/>
            <person name="Schroeder D."/>
            <person name="de Vargas C."/>
            <person name="Verret F."/>
            <person name="von Dassow P."/>
            <person name="Valentin K."/>
            <person name="Van de Peer Y."/>
            <person name="Wheeler G."/>
            <person name="Dacks J.B."/>
            <person name="Delwiche C.F."/>
            <person name="Dyhrman S.T."/>
            <person name="Glockner G."/>
            <person name="John U."/>
            <person name="Richards T."/>
            <person name="Worden A.Z."/>
            <person name="Zhang X."/>
            <person name="Grigoriev I.V."/>
            <person name="Allen A.E."/>
            <person name="Bidle K."/>
            <person name="Borodovsky M."/>
            <person name="Bowler C."/>
            <person name="Brownlee C."/>
            <person name="Cock J.M."/>
            <person name="Elias M."/>
            <person name="Gladyshev V.N."/>
            <person name="Groth M."/>
            <person name="Guda C."/>
            <person name="Hadaegh A."/>
            <person name="Iglesias-Rodriguez M.D."/>
            <person name="Jenkins J."/>
            <person name="Jones B.M."/>
            <person name="Lawson T."/>
            <person name="Leese F."/>
            <person name="Lindquist E."/>
            <person name="Lobanov A."/>
            <person name="Lomsadze A."/>
            <person name="Malik S.B."/>
            <person name="Marsh M.E."/>
            <person name="Mackinder L."/>
            <person name="Mock T."/>
            <person name="Mueller-Roeber B."/>
            <person name="Pagarete A."/>
            <person name="Parker M."/>
            <person name="Probert I."/>
            <person name="Quesneville H."/>
            <person name="Raines C."/>
            <person name="Rensing S.A."/>
            <person name="Riano-Pachon D.M."/>
            <person name="Richier S."/>
            <person name="Rokitta S."/>
            <person name="Shiraiwa Y."/>
            <person name="Soanes D.M."/>
            <person name="van der Giezen M."/>
            <person name="Wahlund T.M."/>
            <person name="Williams B."/>
            <person name="Wilson W."/>
            <person name="Wolfe G."/>
            <person name="Wurch L.L."/>
        </authorList>
    </citation>
    <scope>NUCLEOTIDE SEQUENCE</scope>
</reference>
<dbReference type="Proteomes" id="UP000013827">
    <property type="component" value="Unassembled WGS sequence"/>
</dbReference>
<proteinExistence type="predicted"/>
<dbReference type="HOGENOM" id="CLU_830119_0_0_1"/>
<dbReference type="AlphaFoldDB" id="A0A0D3JKA2"/>
<accession>A0A0D3JKA2</accession>
<sequence>MLAVGGQAPSIDDILAHRVAGVSGVDYRPRSLWLKLGAPQARALATDCAHVFGAQEGSNWLGATATPRCALECLARAVFERHTAGATFDASRSGAEWWAQVRGGDGARAEGIEFHWDVDEHQCDRARGVHVHPHLSTVTYLSAHGAPTVVLDARSRASSPRATARLHGPLSAGGQLSLRSLLHGAVPCLGEAVPPGAGKRVGRLLLGVGAGRWVWLNHTPHAVATLPKRLARALGGAAQLPPASAFAEGGGARLCRAASPPLAEVRVPAEGPPGGEKEHLWLEVSFGRDAKENALRVRLPRRPASSASAAGPTSLRLLFGPGAAAVSADVAGLKPTKKKKRSG</sequence>
<dbReference type="eggNOG" id="ENOG502S5SS">
    <property type="taxonomic scope" value="Eukaryota"/>
</dbReference>
<keyword evidence="2" id="KW-1185">Reference proteome</keyword>
<dbReference type="RefSeq" id="XP_005776366.1">
    <property type="nucleotide sequence ID" value="XM_005776309.1"/>
</dbReference>
<protein>
    <submittedName>
        <fullName evidence="1">Uncharacterized protein</fullName>
    </submittedName>
</protein>
<reference evidence="1" key="2">
    <citation type="submission" date="2024-10" db="UniProtKB">
        <authorList>
            <consortium name="EnsemblProtists"/>
        </authorList>
    </citation>
    <scope>IDENTIFICATION</scope>
</reference>
<dbReference type="PaxDb" id="2903-EOD23937"/>